<dbReference type="GeneID" id="132709262"/>
<sequence>LREFLLFQIQEKQTEALEWKKKHDKIYAEKKEMEKIVAEFEDIIVQVMEDCQTQKELAKKELQKALDAKQQAVSDLNALEKSFSEFFNRFTKQKEAIEGFQKNEDTLKKCVEDYLERIKKEEQRYQALKAHAEEKLDQANEEIAQVRSKAKSEVAALDASLRKEQMRVQSLESSIEQKVKENKELTKICEELISKMEKLC</sequence>
<keyword evidence="4" id="KW-0597">Phosphoprotein</keyword>
<keyword evidence="3" id="KW-0963">Cytoplasm</keyword>
<dbReference type="PANTHER" id="PTHR13924:SF4">
    <property type="entry name" value="TRANSFORMING ACIDIC COILED-COIL-CONTAINING PROTEIN 3"/>
    <property type="match status" value="1"/>
</dbReference>
<dbReference type="InterPro" id="IPR039915">
    <property type="entry name" value="TACC"/>
</dbReference>
<evidence type="ECO:0000256" key="3">
    <source>
        <dbReference type="ARBA" id="ARBA00022490"/>
    </source>
</evidence>
<feature type="coiled-coil region" evidence="7">
    <location>
        <begin position="48"/>
        <end position="82"/>
    </location>
</feature>
<evidence type="ECO:0000256" key="5">
    <source>
        <dbReference type="ARBA" id="ARBA00023054"/>
    </source>
</evidence>
<dbReference type="Pfam" id="PF05010">
    <property type="entry name" value="TACC_C"/>
    <property type="match status" value="1"/>
</dbReference>
<feature type="non-terminal residue" evidence="10">
    <location>
        <position position="1"/>
    </location>
</feature>
<evidence type="ECO:0000256" key="4">
    <source>
        <dbReference type="ARBA" id="ARBA00022553"/>
    </source>
</evidence>
<evidence type="ECO:0000259" key="8">
    <source>
        <dbReference type="Pfam" id="PF05010"/>
    </source>
</evidence>
<dbReference type="Gene3D" id="1.20.5.1700">
    <property type="match status" value="1"/>
</dbReference>
<keyword evidence="9" id="KW-1185">Reference proteome</keyword>
<comment type="subcellular location">
    <subcellularLocation>
        <location evidence="1">Cytoplasm</location>
        <location evidence="1">Cytoskeleton</location>
    </subcellularLocation>
</comment>
<keyword evidence="6" id="KW-0206">Cytoskeleton</keyword>
<feature type="coiled-coil region" evidence="7">
    <location>
        <begin position="111"/>
        <end position="195"/>
    </location>
</feature>
<accession>A0ABM3YQL9</accession>
<feature type="domain" description="Transforming acidic coiled-coil-containing protein C-terminal" evidence="8">
    <location>
        <begin position="8"/>
        <end position="193"/>
    </location>
</feature>
<keyword evidence="5 7" id="KW-0175">Coiled coil</keyword>
<evidence type="ECO:0000256" key="1">
    <source>
        <dbReference type="ARBA" id="ARBA00004245"/>
    </source>
</evidence>
<evidence type="ECO:0000256" key="6">
    <source>
        <dbReference type="ARBA" id="ARBA00023212"/>
    </source>
</evidence>
<gene>
    <name evidence="10" type="primary">LOC132709262</name>
</gene>
<protein>
    <submittedName>
        <fullName evidence="10">Transforming acidic coiled-coil-containing protein 3-like</fullName>
    </submittedName>
</protein>
<dbReference type="PANTHER" id="PTHR13924">
    <property type="entry name" value="TRANSFORMING ACIDIC COILED-COIL CONTAINING PROTEIN 1/2"/>
    <property type="match status" value="1"/>
</dbReference>
<evidence type="ECO:0000313" key="9">
    <source>
        <dbReference type="Proteomes" id="UP001652622"/>
    </source>
</evidence>
<evidence type="ECO:0000313" key="10">
    <source>
        <dbReference type="RefSeq" id="XP_060538416.1"/>
    </source>
</evidence>
<evidence type="ECO:0000256" key="2">
    <source>
        <dbReference type="ARBA" id="ARBA00009423"/>
    </source>
</evidence>
<proteinExistence type="inferred from homology"/>
<comment type="similarity">
    <text evidence="2">Belongs to the TACC family.</text>
</comment>
<dbReference type="RefSeq" id="XP_060538416.1">
    <property type="nucleotide sequence ID" value="XM_060682433.1"/>
</dbReference>
<evidence type="ECO:0000256" key="7">
    <source>
        <dbReference type="SAM" id="Coils"/>
    </source>
</evidence>
<dbReference type="InterPro" id="IPR007707">
    <property type="entry name" value="TACC_C"/>
</dbReference>
<reference evidence="10" key="1">
    <citation type="submission" date="2025-08" db="UniProtKB">
        <authorList>
            <consortium name="RefSeq"/>
        </authorList>
    </citation>
    <scope>IDENTIFICATION</scope>
    <source>
        <tissue evidence="10">Blood</tissue>
    </source>
</reference>
<organism evidence="9 10">
    <name type="scientific">Pantherophis guttatus</name>
    <name type="common">Corn snake</name>
    <name type="synonym">Elaphe guttata</name>
    <dbReference type="NCBI Taxonomy" id="94885"/>
    <lineage>
        <taxon>Eukaryota</taxon>
        <taxon>Metazoa</taxon>
        <taxon>Chordata</taxon>
        <taxon>Craniata</taxon>
        <taxon>Vertebrata</taxon>
        <taxon>Euteleostomi</taxon>
        <taxon>Lepidosauria</taxon>
        <taxon>Squamata</taxon>
        <taxon>Bifurcata</taxon>
        <taxon>Unidentata</taxon>
        <taxon>Episquamata</taxon>
        <taxon>Toxicofera</taxon>
        <taxon>Serpentes</taxon>
        <taxon>Colubroidea</taxon>
        <taxon>Colubridae</taxon>
        <taxon>Colubrinae</taxon>
        <taxon>Pantherophis</taxon>
    </lineage>
</organism>
<name>A0ABM3YQL9_PANGU</name>
<dbReference type="Proteomes" id="UP001652622">
    <property type="component" value="Unplaced"/>
</dbReference>